<dbReference type="EMBL" id="JACHHI010000001">
    <property type="protein sequence ID" value="MBB6477319.1"/>
    <property type="molecule type" value="Genomic_DNA"/>
</dbReference>
<name>A0A841R2L5_9FIRM</name>
<protein>
    <recommendedName>
        <fullName evidence="1">Transcriptional coactivator p15 (PC4) C-terminal domain-containing protein</fullName>
    </recommendedName>
</protein>
<dbReference type="GO" id="GO:0003677">
    <property type="term" value="F:DNA binding"/>
    <property type="evidence" value="ECO:0007669"/>
    <property type="project" value="InterPro"/>
</dbReference>
<accession>A0A841R2L5</accession>
<dbReference type="Proteomes" id="UP000591941">
    <property type="component" value="Unassembled WGS sequence"/>
</dbReference>
<proteinExistence type="predicted"/>
<comment type="caution">
    <text evidence="2">The sequence shown here is derived from an EMBL/GenBank/DDBJ whole genome shotgun (WGS) entry which is preliminary data.</text>
</comment>
<dbReference type="GO" id="GO:0006355">
    <property type="term" value="P:regulation of DNA-templated transcription"/>
    <property type="evidence" value="ECO:0007669"/>
    <property type="project" value="InterPro"/>
</dbReference>
<reference evidence="2 3" key="1">
    <citation type="submission" date="2020-08" db="EMBL/GenBank/DDBJ databases">
        <title>Genomic Encyclopedia of Type Strains, Phase IV (KMG-IV): sequencing the most valuable type-strain genomes for metagenomic binning, comparative biology and taxonomic classification.</title>
        <authorList>
            <person name="Goeker M."/>
        </authorList>
    </citation>
    <scope>NUCLEOTIDE SEQUENCE [LARGE SCALE GENOMIC DNA]</scope>
    <source>
        <strain evidence="2 3">DSM 21255</strain>
    </source>
</reference>
<dbReference type="AlphaFoldDB" id="A0A841R2L5"/>
<feature type="domain" description="Transcriptional coactivator p15 (PC4) C-terminal" evidence="1">
    <location>
        <begin position="20"/>
        <end position="67"/>
    </location>
</feature>
<dbReference type="Pfam" id="PF02229">
    <property type="entry name" value="PC4"/>
    <property type="match status" value="1"/>
</dbReference>
<sequence>MATINFEIEKVLGDLSTNRDGWKKQLTFTSWNGRAAKFDLRSWEPEYNAMTKGLTLTKEELLKLKDILNEMDFDEF</sequence>
<gene>
    <name evidence="2" type="ORF">HNR45_000341</name>
</gene>
<dbReference type="OrthoDB" id="7067273at2"/>
<dbReference type="RefSeq" id="WP_024049057.1">
    <property type="nucleotide sequence ID" value="NZ_CABWNB010000001.1"/>
</dbReference>
<dbReference type="GeneID" id="93485631"/>
<dbReference type="Gene3D" id="2.30.31.70">
    <property type="match status" value="1"/>
</dbReference>
<evidence type="ECO:0000313" key="2">
    <source>
        <dbReference type="EMBL" id="MBB6477319.1"/>
    </source>
</evidence>
<evidence type="ECO:0000313" key="3">
    <source>
        <dbReference type="Proteomes" id="UP000591941"/>
    </source>
</evidence>
<organism evidence="2 3">
    <name type="scientific">Negativicoccus succinicivorans</name>
    <dbReference type="NCBI Taxonomy" id="620903"/>
    <lineage>
        <taxon>Bacteria</taxon>
        <taxon>Bacillati</taxon>
        <taxon>Bacillota</taxon>
        <taxon>Negativicutes</taxon>
        <taxon>Veillonellales</taxon>
        <taxon>Veillonellaceae</taxon>
        <taxon>Negativicoccus</taxon>
    </lineage>
</organism>
<evidence type="ECO:0000259" key="1">
    <source>
        <dbReference type="Pfam" id="PF02229"/>
    </source>
</evidence>
<keyword evidence="3" id="KW-1185">Reference proteome</keyword>
<dbReference type="InterPro" id="IPR003173">
    <property type="entry name" value="PC4_C"/>
</dbReference>